<name>A0A2M9Y6D9_9LEPT</name>
<dbReference type="SMART" id="SM00563">
    <property type="entry name" value="PlsC"/>
    <property type="match status" value="1"/>
</dbReference>
<evidence type="ECO:0000256" key="2">
    <source>
        <dbReference type="ARBA" id="ARBA00022679"/>
    </source>
</evidence>
<proteinExistence type="predicted"/>
<comment type="pathway">
    <text evidence="1">Lipid metabolism.</text>
</comment>
<keyword evidence="3 5" id="KW-0012">Acyltransferase</keyword>
<evidence type="ECO:0000313" key="5">
    <source>
        <dbReference type="EMBL" id="TGK95892.1"/>
    </source>
</evidence>
<keyword evidence="6" id="KW-1185">Reference proteome</keyword>
<dbReference type="Proteomes" id="UP000297891">
    <property type="component" value="Unassembled WGS sequence"/>
</dbReference>
<dbReference type="AlphaFoldDB" id="A0A2M9Y6D9"/>
<keyword evidence="2 5" id="KW-0808">Transferase</keyword>
<dbReference type="PANTHER" id="PTHR10434:SF40">
    <property type="entry name" value="1-ACYL-SN-GLYCEROL-3-PHOSPHATE ACYLTRANSFERASE"/>
    <property type="match status" value="1"/>
</dbReference>
<protein>
    <submittedName>
        <fullName evidence="5">1-acyl-sn-glycerol-3-phosphate acyltransferase</fullName>
    </submittedName>
</protein>
<dbReference type="InterPro" id="IPR002123">
    <property type="entry name" value="Plipid/glycerol_acylTrfase"/>
</dbReference>
<organism evidence="5 6">
    <name type="scientific">Leptospira brenneri</name>
    <dbReference type="NCBI Taxonomy" id="2023182"/>
    <lineage>
        <taxon>Bacteria</taxon>
        <taxon>Pseudomonadati</taxon>
        <taxon>Spirochaetota</taxon>
        <taxon>Spirochaetia</taxon>
        <taxon>Leptospirales</taxon>
        <taxon>Leptospiraceae</taxon>
        <taxon>Leptospira</taxon>
    </lineage>
</organism>
<dbReference type="PANTHER" id="PTHR10434">
    <property type="entry name" value="1-ACYL-SN-GLYCEROL-3-PHOSPHATE ACYLTRANSFERASE"/>
    <property type="match status" value="1"/>
</dbReference>
<sequence length="291" mass="32599">MKIQLDFIKFYFEICDVSMDSNQNPADILESLFVIPREVPKTILRNLLELIYDVKVAGSENIPESGGALIISNHTDYLDIPVQGAFADRKIVYLGKYELFHPQEEIMAIINHKNSPFNYPPLSLTKPVVEVLVNSLGSVVKKNLINWGSMPIIRNAAKESEMDKRAAMDYYEKLETYMVDLMKEGELLSIYPEGSRSETGELQSFRAMAAKLAIRAGVPIIPSGIVGATNMSKPKAFLTGDAFKTKIRYLIGKPILPSEFPAGPEKKASKELTEILENRVRELMKQAESIL</sequence>
<dbReference type="Pfam" id="PF01553">
    <property type="entry name" value="Acyltransferase"/>
    <property type="match status" value="1"/>
</dbReference>
<dbReference type="SUPFAM" id="SSF69593">
    <property type="entry name" value="Glycerol-3-phosphate (1)-acyltransferase"/>
    <property type="match status" value="2"/>
</dbReference>
<reference evidence="5" key="1">
    <citation type="journal article" date="2019" name="PLoS Negl. Trop. Dis.">
        <title>Revisiting the worldwide diversity of Leptospira species in the environment.</title>
        <authorList>
            <person name="Vincent A.T."/>
            <person name="Schiettekatte O."/>
            <person name="Bourhy P."/>
            <person name="Veyrier F.J."/>
            <person name="Picardeau M."/>
        </authorList>
    </citation>
    <scope>NUCLEOTIDE SEQUENCE [LARGE SCALE GENOMIC DNA]</scope>
    <source>
        <strain evidence="5">201800277</strain>
    </source>
</reference>
<dbReference type="CDD" id="cd07989">
    <property type="entry name" value="LPLAT_AGPAT-like"/>
    <property type="match status" value="1"/>
</dbReference>
<evidence type="ECO:0000256" key="3">
    <source>
        <dbReference type="ARBA" id="ARBA00023315"/>
    </source>
</evidence>
<accession>A0A2M9Y6D9</accession>
<evidence type="ECO:0000259" key="4">
    <source>
        <dbReference type="SMART" id="SM00563"/>
    </source>
</evidence>
<evidence type="ECO:0000313" key="6">
    <source>
        <dbReference type="Proteomes" id="UP000297891"/>
    </source>
</evidence>
<dbReference type="EMBL" id="RQFP01000001">
    <property type="protein sequence ID" value="TGK95892.1"/>
    <property type="molecule type" value="Genomic_DNA"/>
</dbReference>
<dbReference type="OrthoDB" id="9803035at2"/>
<evidence type="ECO:0000256" key="1">
    <source>
        <dbReference type="ARBA" id="ARBA00005189"/>
    </source>
</evidence>
<feature type="domain" description="Phospholipid/glycerol acyltransferase" evidence="4">
    <location>
        <begin position="68"/>
        <end position="228"/>
    </location>
</feature>
<comment type="caution">
    <text evidence="5">The sequence shown here is derived from an EMBL/GenBank/DDBJ whole genome shotgun (WGS) entry which is preliminary data.</text>
</comment>
<dbReference type="GO" id="GO:0006654">
    <property type="term" value="P:phosphatidic acid biosynthetic process"/>
    <property type="evidence" value="ECO:0007669"/>
    <property type="project" value="TreeGrafter"/>
</dbReference>
<gene>
    <name evidence="5" type="ORF">EHQ30_04505</name>
</gene>
<dbReference type="GO" id="GO:0003841">
    <property type="term" value="F:1-acylglycerol-3-phosphate O-acyltransferase activity"/>
    <property type="evidence" value="ECO:0007669"/>
    <property type="project" value="TreeGrafter"/>
</dbReference>